<dbReference type="PATRIC" id="fig|29570.3.peg.2445"/>
<comment type="catalytic activity">
    <reaction evidence="5 6">
        <text>dTDP-beta-L-rhamnose + NADP(+) = dTDP-4-dehydro-beta-L-rhamnose + NADPH + H(+)</text>
        <dbReference type="Rhea" id="RHEA:21796"/>
        <dbReference type="ChEBI" id="CHEBI:15378"/>
        <dbReference type="ChEBI" id="CHEBI:57510"/>
        <dbReference type="ChEBI" id="CHEBI:57783"/>
        <dbReference type="ChEBI" id="CHEBI:58349"/>
        <dbReference type="ChEBI" id="CHEBI:62830"/>
        <dbReference type="EC" id="1.1.1.133"/>
    </reaction>
</comment>
<reference evidence="8 9" key="1">
    <citation type="submission" date="2016-11" db="EMBL/GenBank/DDBJ databases">
        <authorList>
            <person name="Jaros S."/>
            <person name="Januszkiewicz K."/>
            <person name="Wedrychowicz H."/>
        </authorList>
    </citation>
    <scope>NUCLEOTIDE SEQUENCE [LARGE SCALE GENOMIC DNA]</scope>
    <source>
        <strain evidence="8 9">ACAM 239</strain>
    </source>
</reference>
<evidence type="ECO:0000313" key="9">
    <source>
        <dbReference type="Proteomes" id="UP000185024"/>
    </source>
</evidence>
<name>A0A0D7UUD9_9GAMM</name>
<keyword evidence="6" id="KW-0560">Oxidoreductase</keyword>
<dbReference type="NCBIfam" id="TIGR01214">
    <property type="entry name" value="rmlD"/>
    <property type="match status" value="1"/>
</dbReference>
<organism evidence="8 9">
    <name type="scientific">Vreelandella aquamarina</name>
    <dbReference type="NCBI Taxonomy" id="77097"/>
    <lineage>
        <taxon>Bacteria</taxon>
        <taxon>Pseudomonadati</taxon>
        <taxon>Pseudomonadota</taxon>
        <taxon>Gammaproteobacteria</taxon>
        <taxon>Oceanospirillales</taxon>
        <taxon>Halomonadaceae</taxon>
        <taxon>Vreelandella</taxon>
    </lineage>
</organism>
<dbReference type="Proteomes" id="UP000185024">
    <property type="component" value="Unassembled WGS sequence"/>
</dbReference>
<keyword evidence="6" id="KW-0521">NADP</keyword>
<dbReference type="PANTHER" id="PTHR10491">
    <property type="entry name" value="DTDP-4-DEHYDRORHAMNOSE REDUCTASE"/>
    <property type="match status" value="1"/>
</dbReference>
<comment type="similarity">
    <text evidence="2 6">Belongs to the dTDP-4-dehydrorhamnose reductase family.</text>
</comment>
<dbReference type="GO" id="GO:0019305">
    <property type="term" value="P:dTDP-rhamnose biosynthetic process"/>
    <property type="evidence" value="ECO:0007669"/>
    <property type="project" value="UniProtKB-UniPathway"/>
</dbReference>
<dbReference type="CDD" id="cd05254">
    <property type="entry name" value="dTDP_HR_like_SDR_e"/>
    <property type="match status" value="1"/>
</dbReference>
<dbReference type="GO" id="GO:0005829">
    <property type="term" value="C:cytosol"/>
    <property type="evidence" value="ECO:0007669"/>
    <property type="project" value="TreeGrafter"/>
</dbReference>
<evidence type="ECO:0000256" key="5">
    <source>
        <dbReference type="ARBA" id="ARBA00048200"/>
    </source>
</evidence>
<dbReference type="EC" id="1.1.1.133" evidence="3 6"/>
<comment type="function">
    <text evidence="6">Catalyzes the reduction of dTDP-6-deoxy-L-lyxo-4-hexulose to yield dTDP-L-rhamnose.</text>
</comment>
<evidence type="ECO:0000256" key="6">
    <source>
        <dbReference type="RuleBase" id="RU364082"/>
    </source>
</evidence>
<dbReference type="Pfam" id="PF04321">
    <property type="entry name" value="RmlD_sub_bind"/>
    <property type="match status" value="1"/>
</dbReference>
<gene>
    <name evidence="8" type="ORF">SAMN05878438_1980</name>
</gene>
<dbReference type="SUPFAM" id="SSF51735">
    <property type="entry name" value="NAD(P)-binding Rossmann-fold domains"/>
    <property type="match status" value="1"/>
</dbReference>
<dbReference type="GeneID" id="97278087"/>
<dbReference type="InterPro" id="IPR005913">
    <property type="entry name" value="dTDP_dehydrorham_reduct"/>
</dbReference>
<protein>
    <recommendedName>
        <fullName evidence="4 6">dTDP-4-dehydrorhamnose reductase</fullName>
        <ecNumber evidence="3 6">1.1.1.133</ecNumber>
    </recommendedName>
</protein>
<dbReference type="Gene3D" id="3.90.25.10">
    <property type="entry name" value="UDP-galactose 4-epimerase, domain 1"/>
    <property type="match status" value="1"/>
</dbReference>
<comment type="pathway">
    <text evidence="1 6">Carbohydrate biosynthesis; dTDP-L-rhamnose biosynthesis.</text>
</comment>
<dbReference type="EMBL" id="FSQX01000001">
    <property type="protein sequence ID" value="SIN66429.1"/>
    <property type="molecule type" value="Genomic_DNA"/>
</dbReference>
<evidence type="ECO:0000256" key="1">
    <source>
        <dbReference type="ARBA" id="ARBA00004781"/>
    </source>
</evidence>
<dbReference type="OrthoDB" id="9803892at2"/>
<evidence type="ECO:0000256" key="3">
    <source>
        <dbReference type="ARBA" id="ARBA00012929"/>
    </source>
</evidence>
<dbReference type="InterPro" id="IPR036291">
    <property type="entry name" value="NAD(P)-bd_dom_sf"/>
</dbReference>
<evidence type="ECO:0000313" key="8">
    <source>
        <dbReference type="EMBL" id="SIN66429.1"/>
    </source>
</evidence>
<dbReference type="AlphaFoldDB" id="A0A0D7UUD9"/>
<comment type="cofactor">
    <cofactor evidence="6">
        <name>Mg(2+)</name>
        <dbReference type="ChEBI" id="CHEBI:18420"/>
    </cofactor>
    <text evidence="6">Binds 1 Mg(2+) ion per monomer.</text>
</comment>
<evidence type="ECO:0000256" key="2">
    <source>
        <dbReference type="ARBA" id="ARBA00010944"/>
    </source>
</evidence>
<sequence>MKVLITGGSGQVGFELRRQLATLGEILAPSRAALDLLDADAVDAFLAQHQPDLIVNAAAYTAVDNAETDLEAATRLNAELPAQLAAYCQQRGGWLVHYSSDYVYNGEGDTPWQESDATGPCNAYGATKLAGDEAVAKSGCQHLIFRTSWVYSAHGKSFLSTMLRLGAERSALSVVSDQIGAPTPARLIALVTQQALTKLHGTQLQTVTASGIESGVYHLAPKGATSWHGFACEIFQLASNLGLPLEITPEGVSAIPTSDYPTPAVRPLNSRLGVDKIEQALSIQLPSWQSQLALTVEEIASSR</sequence>
<evidence type="ECO:0000259" key="7">
    <source>
        <dbReference type="Pfam" id="PF04321"/>
    </source>
</evidence>
<dbReference type="UniPathway" id="UPA00124"/>
<dbReference type="RefSeq" id="WP_044630562.1">
    <property type="nucleotide sequence ID" value="NZ_BJOI01000070.1"/>
</dbReference>
<accession>A0A0D7UUD9</accession>
<evidence type="ECO:0000256" key="4">
    <source>
        <dbReference type="ARBA" id="ARBA00017099"/>
    </source>
</evidence>
<dbReference type="GO" id="GO:0008831">
    <property type="term" value="F:dTDP-4-dehydrorhamnose reductase activity"/>
    <property type="evidence" value="ECO:0007669"/>
    <property type="project" value="UniProtKB-EC"/>
</dbReference>
<dbReference type="GO" id="GO:0009243">
    <property type="term" value="P:O antigen biosynthetic process"/>
    <property type="evidence" value="ECO:0007669"/>
    <property type="project" value="UniProtKB-UniPathway"/>
</dbReference>
<feature type="domain" description="RmlD-like substrate binding" evidence="7">
    <location>
        <begin position="1"/>
        <end position="299"/>
    </location>
</feature>
<proteinExistence type="inferred from homology"/>
<dbReference type="PANTHER" id="PTHR10491:SF4">
    <property type="entry name" value="METHIONINE ADENOSYLTRANSFERASE 2 SUBUNIT BETA"/>
    <property type="match status" value="1"/>
</dbReference>
<dbReference type="InterPro" id="IPR029903">
    <property type="entry name" value="RmlD-like-bd"/>
</dbReference>
<dbReference type="UniPathway" id="UPA00281"/>
<dbReference type="Gene3D" id="3.40.50.720">
    <property type="entry name" value="NAD(P)-binding Rossmann-like Domain"/>
    <property type="match status" value="1"/>
</dbReference>